<dbReference type="OrthoDB" id="197869at2"/>
<dbReference type="OMA" id="GDNYRWN"/>
<proteinExistence type="predicted"/>
<protein>
    <submittedName>
        <fullName evidence="1">Sulfate ABC transporter permease</fullName>
    </submittedName>
</protein>
<dbReference type="InterPro" id="IPR023614">
    <property type="entry name" value="Porin_dom_sf"/>
</dbReference>
<evidence type="ECO:0000313" key="2">
    <source>
        <dbReference type="Proteomes" id="UP000214596"/>
    </source>
</evidence>
<name>A0A227JFG7_VIBPH</name>
<dbReference type="SMR" id="A0A227JFG7"/>
<dbReference type="EMBL" id="NIXT01000364">
    <property type="protein sequence ID" value="OXE33245.1"/>
    <property type="molecule type" value="Genomic_DNA"/>
</dbReference>
<sequence length="375" mass="42222">MLMFFMSSVRRNEMKRSLLAVLISSVAFPSLATVELTDNLSLSGFGSIAWAQSDNETSLLVNRFIDDDSCFDCDTTFGLQLDYFYQAFRASVQVVKRPQDHWSEPKVEWAYLAYTYNNVEIRGGRLRLPVFLISEYNYVGQAFTTARPPNEVYDSILGITAYDGLSFRWNYDLNENVMITAMPFVGYGYSSDVTISEDTDISIDTNYSAGLNLTLSGDNYRWNFAYLNAEYDQTTVLSNAMAPIPGQGSAVGTIRLKAEDQHIQLFSLGAKYEVDRITVTAEGQTSDISTSWYAATSYNLNKFTPYVVYGQQFDDNEKKTGDSVLTGLRFDVDYNVSVNAEWQHFKAFNNDSGAFSLPPADTNANLYTVMLNFVF</sequence>
<comment type="caution">
    <text evidence="1">The sequence shown here is derived from an EMBL/GenBank/DDBJ whole genome shotgun (WGS) entry which is preliminary data.</text>
</comment>
<dbReference type="Gene3D" id="2.40.160.10">
    <property type="entry name" value="Porin"/>
    <property type="match status" value="1"/>
</dbReference>
<reference evidence="1 2" key="1">
    <citation type="journal article" date="2017" name="Appl. Environ. Microbiol.">
        <title>Parallel evolution of two clades of a major Atlantic endemic Vibrio parahaemolyticus pathogen lineage by independent acquisition of related pathogenicity islands.</title>
        <authorList>
            <person name="Xu F."/>
            <person name="Gonzalez-Escalona N."/>
            <person name="Drees K.P."/>
            <person name="Sebra R.P."/>
            <person name="Cooper V.S."/>
            <person name="Jones S.H."/>
            <person name="Whistler C.A."/>
        </authorList>
    </citation>
    <scope>NUCLEOTIDE SEQUENCE [LARGE SCALE GENOMIC DNA]</scope>
    <source>
        <strain evidence="1 2">MAVP-3</strain>
    </source>
</reference>
<evidence type="ECO:0000313" key="1">
    <source>
        <dbReference type="EMBL" id="OXE33245.1"/>
    </source>
</evidence>
<dbReference type="AlphaFoldDB" id="A0A227JFG7"/>
<dbReference type="STRING" id="670.ACZ92_17110"/>
<accession>A0A227JFG7</accession>
<gene>
    <name evidence="1" type="ORF">CA163_08560</name>
</gene>
<organism evidence="1 2">
    <name type="scientific">Vibrio parahaemolyticus</name>
    <dbReference type="NCBI Taxonomy" id="670"/>
    <lineage>
        <taxon>Bacteria</taxon>
        <taxon>Pseudomonadati</taxon>
        <taxon>Pseudomonadota</taxon>
        <taxon>Gammaproteobacteria</taxon>
        <taxon>Vibrionales</taxon>
        <taxon>Vibrionaceae</taxon>
        <taxon>Vibrio</taxon>
    </lineage>
</organism>
<dbReference type="SUPFAM" id="SSF56935">
    <property type="entry name" value="Porins"/>
    <property type="match status" value="1"/>
</dbReference>
<dbReference type="Proteomes" id="UP000214596">
    <property type="component" value="Unassembled WGS sequence"/>
</dbReference>